<name>A0ABV7WU06_9GAMM</name>
<dbReference type="Pfam" id="PF21075">
    <property type="entry name" value="GDH_ACT1"/>
    <property type="match status" value="1"/>
</dbReference>
<keyword evidence="1" id="KW-0560">Oxidoreductase</keyword>
<dbReference type="Proteomes" id="UP001595710">
    <property type="component" value="Unassembled WGS sequence"/>
</dbReference>
<evidence type="ECO:0000259" key="6">
    <source>
        <dbReference type="Pfam" id="PF21077"/>
    </source>
</evidence>
<dbReference type="Pfam" id="PF21074">
    <property type="entry name" value="GDH_C"/>
    <property type="match status" value="1"/>
</dbReference>
<feature type="domain" description="NAD-glutamate dehydrogenase ACT2" evidence="5">
    <location>
        <begin position="397"/>
        <end position="486"/>
    </location>
</feature>
<proteinExistence type="predicted"/>
<gene>
    <name evidence="7" type="ORF">ACFOND_12995</name>
</gene>
<evidence type="ECO:0000313" key="7">
    <source>
        <dbReference type="EMBL" id="MFC3702557.1"/>
    </source>
</evidence>
<dbReference type="InterPro" id="IPR049058">
    <property type="entry name" value="NAD_Glu_DH_HM2"/>
</dbReference>
<dbReference type="Pfam" id="PF21076">
    <property type="entry name" value="GDH_ACT2"/>
    <property type="match status" value="1"/>
</dbReference>
<dbReference type="PIRSF" id="PIRSF036761">
    <property type="entry name" value="GDH_Mll4104"/>
    <property type="match status" value="1"/>
</dbReference>
<evidence type="ECO:0000259" key="3">
    <source>
        <dbReference type="Pfam" id="PF21074"/>
    </source>
</evidence>
<accession>A0ABV7WU06</accession>
<dbReference type="Pfam" id="PF21078">
    <property type="entry name" value="GDH_HM3"/>
    <property type="match status" value="1"/>
</dbReference>
<dbReference type="InterPro" id="IPR048381">
    <property type="entry name" value="GDH_C"/>
</dbReference>
<dbReference type="SUPFAM" id="SSF53223">
    <property type="entry name" value="Aminoacid dehydrogenase-like, N-terminal domain"/>
    <property type="match status" value="1"/>
</dbReference>
<reference evidence="8" key="1">
    <citation type="journal article" date="2019" name="Int. J. Syst. Evol. Microbiol.">
        <title>The Global Catalogue of Microorganisms (GCM) 10K type strain sequencing project: providing services to taxonomists for standard genome sequencing and annotation.</title>
        <authorList>
            <consortium name="The Broad Institute Genomics Platform"/>
            <consortium name="The Broad Institute Genome Sequencing Center for Infectious Disease"/>
            <person name="Wu L."/>
            <person name="Ma J."/>
        </authorList>
    </citation>
    <scope>NUCLEOTIDE SEQUENCE [LARGE SCALE GENOMIC DNA]</scope>
    <source>
        <strain evidence="8">CECT 8288</strain>
    </source>
</reference>
<dbReference type="InterPro" id="IPR049064">
    <property type="entry name" value="NAD_Glu_DH_ACT3"/>
</dbReference>
<feature type="domain" description="NAD-glutamate dehydrogenase N-terminal ACT1" evidence="4">
    <location>
        <begin position="36"/>
        <end position="172"/>
    </location>
</feature>
<dbReference type="SUPFAM" id="SSF51735">
    <property type="entry name" value="NAD(P)-binding Rossmann-fold domains"/>
    <property type="match status" value="1"/>
</dbReference>
<dbReference type="InterPro" id="IPR007780">
    <property type="entry name" value="NAD_Glu_DH_bac"/>
</dbReference>
<dbReference type="Pfam" id="PF21073">
    <property type="entry name" value="GDH_HM1"/>
    <property type="match status" value="1"/>
</dbReference>
<comment type="caution">
    <text evidence="7">The sequence shown here is derived from an EMBL/GenBank/DDBJ whole genome shotgun (WGS) entry which is preliminary data.</text>
</comment>
<dbReference type="Pfam" id="PF21079">
    <property type="entry name" value="GDH_HM2"/>
    <property type="match status" value="1"/>
</dbReference>
<dbReference type="InterPro" id="IPR024727">
    <property type="entry name" value="NAD_Glu_DH_N_ACT1"/>
</dbReference>
<dbReference type="Pfam" id="PF05088">
    <property type="entry name" value="Bac_GDH_CD"/>
    <property type="match status" value="1"/>
</dbReference>
<feature type="domain" description="NAD-specific glutamate dehydrogenase C-terminal" evidence="3">
    <location>
        <begin position="1258"/>
        <end position="1595"/>
    </location>
</feature>
<keyword evidence="8" id="KW-1185">Reference proteome</keyword>
<dbReference type="InterPro" id="IPR028971">
    <property type="entry name" value="NAD-GDH_cat"/>
</dbReference>
<evidence type="ECO:0000313" key="8">
    <source>
        <dbReference type="Proteomes" id="UP001595710"/>
    </source>
</evidence>
<evidence type="ECO:0000259" key="4">
    <source>
        <dbReference type="Pfam" id="PF21075"/>
    </source>
</evidence>
<dbReference type="EMBL" id="JBHRYN010000013">
    <property type="protein sequence ID" value="MFC3702557.1"/>
    <property type="molecule type" value="Genomic_DNA"/>
</dbReference>
<dbReference type="InterPro" id="IPR049059">
    <property type="entry name" value="NAD_Glu_DH_HM1"/>
</dbReference>
<evidence type="ECO:0000259" key="2">
    <source>
        <dbReference type="Pfam" id="PF05088"/>
    </source>
</evidence>
<dbReference type="InterPro" id="IPR046346">
    <property type="entry name" value="Aminoacid_DH-like_N_sf"/>
</dbReference>
<dbReference type="RefSeq" id="WP_290281993.1">
    <property type="nucleotide sequence ID" value="NZ_JAUFQI010000001.1"/>
</dbReference>
<evidence type="ECO:0000259" key="5">
    <source>
        <dbReference type="Pfam" id="PF21076"/>
    </source>
</evidence>
<feature type="domain" description="NAD-glutamate dehydrogenase ACT3" evidence="6">
    <location>
        <begin position="544"/>
        <end position="621"/>
    </location>
</feature>
<protein>
    <submittedName>
        <fullName evidence="7">NAD-glutamate dehydrogenase</fullName>
    </submittedName>
</protein>
<organism evidence="7 8">
    <name type="scientific">Reinekea marina</name>
    <dbReference type="NCBI Taxonomy" id="1310421"/>
    <lineage>
        <taxon>Bacteria</taxon>
        <taxon>Pseudomonadati</taxon>
        <taxon>Pseudomonadota</taxon>
        <taxon>Gammaproteobacteria</taxon>
        <taxon>Oceanospirillales</taxon>
        <taxon>Saccharospirillaceae</taxon>
        <taxon>Reinekea</taxon>
    </lineage>
</organism>
<dbReference type="PANTHER" id="PTHR43403">
    <property type="entry name" value="NAD-SPECIFIC GLUTAMATE DEHYDROGENASE"/>
    <property type="match status" value="1"/>
</dbReference>
<dbReference type="InterPro" id="IPR049062">
    <property type="entry name" value="NAD_Glu_DH_ACT2"/>
</dbReference>
<sequence>MTNLVASNRSELLESLYQRLTTEFPKQHHSDLNTLIEQLFKHASMRDLTSYEMTDLAGMVVTLWRALQKKSPKQANVEVINPSVEEHEWQSSHSIVTVLSDEVPFVIDSARLALNSLDINIHAIFYGSFFVERDNKGKFVKFSDKGSNELLLCLEMDRTTVPEQRKQVEDSLNEVLLDVHYVVDDFPAMLEKTKVVKEAFKKENYPFSKDEMEEASVFMQWMADNHFSFLAYDEYEIFGDVVKQVEGTALGLFKKTSKRREEVISDMTEYRKEHVFKQELMIFSKSGRRSSVHRPAYSDYVLVKKFDKKGNVIGGYRFLGLYTSSVYSETAKDIPVVRTKIAEIIKGSGYAPGSHAYKEFAAILYTLPRDELIQGSVDELHNVTNEILSIQERKQIRLFLRKDAYGKFLNAMVYMPRDIFNTQLRIKVHDLLASHFEVEGSDFTSYFSESVLARTRIVFKLAKPIEEMPDIQRLENKIVQLARRWTDELQQAMVESFGEEKGIRLYQQYEHAFPSSYVEEYSARVAVADIQRIESLQKHKTDKLALSFFRSIEPTGSALKLKIFNKGDELQLSDLIPVLENLGLKVVDEFPYEIMHPKNGCTWIYDFNLVYEADPELDPAEYRDLFSKAFLNIWNGRSENDLYNRLVLRAKLTWREVAMLRGYAKYMKQTQFSLSQEYIAETLIQHTQLTDHITELFSARFNPEKQGGKNNCESWVDKINALLEDVNNINEDKILRRYVELIMATLRTNFYQEDDQGLRKEYISFKLDPSEISDIPLPRPKYEIFVYSPRLEGVHLRGGNVARGGLRWSDRNEDFRTEVLGLVKAQQVKNAVIVPVGAKGGFVAKQLPPASDREAFFAEGIACYKTFIRGLLDLTDNLVEADVVPPKQVVRYDNDDPYMVVAADKGTATFSDIANEVADEYGFWLGDAFASGGSYGYDHKGMGITARGAWVSVQRHFRELGIDVQTESISVVGIGDMAGDVFGNGLLRSKMLKMVGAFNHMHIFVDPNPNTEESFKERERLFELPRSTWEDYNKDLISKGGGIFSRSSKSIAISKEMKAVFGISASKLSPNELITAMLKAPVDLIWNGGIGTYVKSTDETHADVGDKANDPVRVNGCELQARVLGEGGNLGFSQLGRIEFNLNGGRCFTDFIDNAGGVDCSDHEVNMKILLDDMVAAGDMTVKQRNETLQSLTDDVSNLVLRNNYRQTQALGVAITESLSRIEEYRRLINGFESEGKLNRELEFLPSDETISERKANGQSLTRPELAILISYVKGDLKEQLANQNLAEDDYVARAVETEFPAAMVKRFGAAIHQHRLKKEIVATQVANDMINYMGITYYNRLQESTGASAVEAAKAYIAARDIFGLHQLFDDIEALDHKVPSDLQSDMMRRTLRMVRRASRWLIKNYRMGINMEQVVKQYKAPLQELAGKLDSLLPKEANEAWVADAKRMEEAGVSHELAMKIASSDILYTALGVVGISQSIERDALEVAQGYFMVGDALGLEQFARQVNELKVFSHWQAMARESFRDDLEWQQRRITQGLFFQMGKEGKLVETVDKWLVDNHLLVERWLKMMSEIRAVGEPEFSMYSVAIRELLDLSQATLPEL</sequence>
<dbReference type="InterPro" id="IPR049056">
    <property type="entry name" value="NAD_Glu_DH_HM3"/>
</dbReference>
<feature type="domain" description="NAD-glutamate dehydrogenase catalytic" evidence="2">
    <location>
        <begin position="719"/>
        <end position="1213"/>
    </location>
</feature>
<evidence type="ECO:0000256" key="1">
    <source>
        <dbReference type="ARBA" id="ARBA00023002"/>
    </source>
</evidence>
<dbReference type="Gene3D" id="3.40.50.720">
    <property type="entry name" value="NAD(P)-binding Rossmann-like Domain"/>
    <property type="match status" value="1"/>
</dbReference>
<dbReference type="PANTHER" id="PTHR43403:SF1">
    <property type="entry name" value="NAD-SPECIFIC GLUTAMATE DEHYDROGENASE"/>
    <property type="match status" value="1"/>
</dbReference>
<dbReference type="Pfam" id="PF21077">
    <property type="entry name" value="GDH_ACT3"/>
    <property type="match status" value="1"/>
</dbReference>
<dbReference type="InterPro" id="IPR036291">
    <property type="entry name" value="NAD(P)-bd_dom_sf"/>
</dbReference>